<comment type="subcellular location">
    <subcellularLocation>
        <location evidence="1">Membrane</location>
    </subcellularLocation>
    <subcellularLocation>
        <location evidence="2">Secreted</location>
    </subcellularLocation>
</comment>
<dbReference type="InterPro" id="IPR050557">
    <property type="entry name" value="RTX_toxin/Mannuronan_C5-epim"/>
</dbReference>
<feature type="compositionally biased region" description="Polar residues" evidence="8">
    <location>
        <begin position="1"/>
        <end position="21"/>
    </location>
</feature>
<organism evidence="9 10">
    <name type="scientific">Bradyrhizobium septentrionale</name>
    <dbReference type="NCBI Taxonomy" id="1404411"/>
    <lineage>
        <taxon>Bacteria</taxon>
        <taxon>Pseudomonadati</taxon>
        <taxon>Pseudomonadota</taxon>
        <taxon>Alphaproteobacteria</taxon>
        <taxon>Hyphomicrobiales</taxon>
        <taxon>Nitrobacteraceae</taxon>
        <taxon>Bradyrhizobium</taxon>
    </lineage>
</organism>
<name>A0ABZ2NP66_9BRAD</name>
<reference evidence="9" key="1">
    <citation type="journal article" date="2021" name="Int. J. Syst. Evol. Microbiol.">
        <title>Bradyrhizobium septentrionale sp. nov. (sv. septentrionale) and Bradyrhizobium quebecense sp. nov. (sv. septentrionale) associated with legumes native to Canada possess rearranged symbiosis genes and numerous insertion sequences.</title>
        <authorList>
            <person name="Bromfield E.S.P."/>
            <person name="Cloutier S."/>
        </authorList>
    </citation>
    <scope>NUCLEOTIDE SEQUENCE</scope>
    <source>
        <strain evidence="9">5S5</strain>
    </source>
</reference>
<evidence type="ECO:0000256" key="8">
    <source>
        <dbReference type="SAM" id="MobiDB-lite"/>
    </source>
</evidence>
<evidence type="ECO:0000256" key="1">
    <source>
        <dbReference type="ARBA" id="ARBA00004370"/>
    </source>
</evidence>
<dbReference type="PROSITE" id="PS00330">
    <property type="entry name" value="HEMOLYSIN_CALCIUM"/>
    <property type="match status" value="1"/>
</dbReference>
<evidence type="ECO:0000313" key="9">
    <source>
        <dbReference type="EMBL" id="WXC76544.1"/>
    </source>
</evidence>
<evidence type="ECO:0000256" key="6">
    <source>
        <dbReference type="ARBA" id="ARBA00023026"/>
    </source>
</evidence>
<evidence type="ECO:0000256" key="2">
    <source>
        <dbReference type="ARBA" id="ARBA00004613"/>
    </source>
</evidence>
<evidence type="ECO:0000256" key="3">
    <source>
        <dbReference type="ARBA" id="ARBA00022525"/>
    </source>
</evidence>
<dbReference type="SUPFAM" id="SSF51120">
    <property type="entry name" value="beta-Roll"/>
    <property type="match status" value="8"/>
</dbReference>
<dbReference type="PANTHER" id="PTHR38340">
    <property type="entry name" value="S-LAYER PROTEIN"/>
    <property type="match status" value="1"/>
</dbReference>
<feature type="compositionally biased region" description="Low complexity" evidence="8">
    <location>
        <begin position="22"/>
        <end position="36"/>
    </location>
</feature>
<gene>
    <name evidence="9" type="ORF">WDK88_23925</name>
</gene>
<dbReference type="InterPro" id="IPR003995">
    <property type="entry name" value="RTX_toxin_determinant-A"/>
</dbReference>
<dbReference type="Proteomes" id="UP001432046">
    <property type="component" value="Chromosome"/>
</dbReference>
<evidence type="ECO:0000256" key="4">
    <source>
        <dbReference type="ARBA" id="ARBA00022656"/>
    </source>
</evidence>
<dbReference type="InterPro" id="IPR018511">
    <property type="entry name" value="Hemolysin-typ_Ca-bd_CS"/>
</dbReference>
<dbReference type="Gene3D" id="2.150.10.10">
    <property type="entry name" value="Serralysin-like metalloprotease, C-terminal"/>
    <property type="match status" value="13"/>
</dbReference>
<dbReference type="PRINTS" id="PR00313">
    <property type="entry name" value="CABNDNGRPT"/>
</dbReference>
<dbReference type="Pfam" id="PF00353">
    <property type="entry name" value="HemolysinCabind"/>
    <property type="match status" value="17"/>
</dbReference>
<evidence type="ECO:0000313" key="10">
    <source>
        <dbReference type="Proteomes" id="UP001432046"/>
    </source>
</evidence>
<evidence type="ECO:0000256" key="7">
    <source>
        <dbReference type="ARBA" id="ARBA00023136"/>
    </source>
</evidence>
<reference evidence="9" key="2">
    <citation type="submission" date="2024-03" db="EMBL/GenBank/DDBJ databases">
        <authorList>
            <person name="Bromfield E.S.P."/>
            <person name="Cloutier S."/>
        </authorList>
    </citation>
    <scope>NUCLEOTIDE SEQUENCE</scope>
    <source>
        <strain evidence="9">5S5</strain>
    </source>
</reference>
<accession>A0ABZ2NP66</accession>
<dbReference type="InterPro" id="IPR011049">
    <property type="entry name" value="Serralysin-like_metalloprot_C"/>
</dbReference>
<dbReference type="PRINTS" id="PR01488">
    <property type="entry name" value="RTXTOXINA"/>
</dbReference>
<keyword evidence="10" id="KW-1185">Reference proteome</keyword>
<dbReference type="PANTHER" id="PTHR38340:SF1">
    <property type="entry name" value="S-LAYER PROTEIN"/>
    <property type="match status" value="1"/>
</dbReference>
<dbReference type="RefSeq" id="WP_338833323.1">
    <property type="nucleotide sequence ID" value="NZ_CP147711.1"/>
</dbReference>
<keyword evidence="7" id="KW-0472">Membrane</keyword>
<evidence type="ECO:0000256" key="5">
    <source>
        <dbReference type="ARBA" id="ARBA00022737"/>
    </source>
</evidence>
<dbReference type="EMBL" id="CP147711">
    <property type="protein sequence ID" value="WXC76544.1"/>
    <property type="molecule type" value="Genomic_DNA"/>
</dbReference>
<keyword evidence="4" id="KW-0800">Toxin</keyword>
<proteinExistence type="predicted"/>
<keyword evidence="5" id="KW-0677">Repeat</keyword>
<feature type="region of interest" description="Disordered" evidence="8">
    <location>
        <begin position="1"/>
        <end position="42"/>
    </location>
</feature>
<dbReference type="InterPro" id="IPR001343">
    <property type="entry name" value="Hemolysn_Ca-bd"/>
</dbReference>
<keyword evidence="3" id="KW-0964">Secreted</keyword>
<keyword evidence="6" id="KW-0843">Virulence</keyword>
<sequence>MATFTGTSGPDTLIGTPNGSNTDDTLSGLGGDDTLIGGDGADSLDGGTGTDFASYSDSGTGVVASLLNPGNNTGFAAGDTYTSIEGLSGSNFDDTLIGDGGNNLLDGSGGADSLVGGLGDDIYILDNAGDVITENPGEGIDTAIVIGNFDYTLAANVDDLLFTTSANVSGTGNELANFITGGAGDNTLDGGIGVDTMAGGLGDDTYFVDDVADLVIENSGEGTDTVHSTVSYTLEQNVENLILEGSGNLAGTGNELANVITGGTGNDTLDGGIGADTMAGGLGADIYVVDNAGDVITENPGEGIDTAIVIGNFNYTLAENVDDLVFTTSANVSGTGNELANFITGGAGDNALDGGIGADTMLGGLGNDTYYVDNAGDVVTENPGEGTDTVHSTIDYTLTANVENLILDGTGNLAGTGNALANVITGNTGNNTLDGGIGADTMAGGLGNDTYFVDDAGDVVTENSGEGTDTVHSTIDYTLGANVENLILDGTGNLAGTGNALANVITGNTGNNTLDGGIGADTMAGGLGNDTYFVDNAGDVVTENSGEGTDTVHSTIDYTLTANVENLILDGSGNLAGTGNALANVITGNSGNNTLGGGIGADTMAGGLGNDTYFVDNAGDVVTENSGEGTDTVHSTIDYTLTANVENLILDGSGNLAGTGNGLANVITGNSGNNTLDGGIGADTMAGGLGNDTYFVDNAGDVVTENSGEGTDTVHSTINYTLGANVENLILDGTGNLAGTGNALANVITGNTGNNTLDGGIGADTMAGGLGNDTYFVDNAGDVVTENSGEGTDTVHTTITYALTANVENLILDGSGNLAGTGNGLANVITGNSGNNTLDGGIGADTMAGGLGNDTYFVDNAGDVVTENSGEGTDTVHTTITYALTANVENLILDGSGNLTGSGNALNNVLTGNAGNNSLYGNDGNDTAYGGAGADILVLGNGDDYGDAGDGNDYIYAGAGNDVLIGGAGLDVLLGEDGNDVEYGGSGFNYLFGGAGTDTLIGSGGTAASDVNVMYGEAGADYLYGGQGTNYFYGGTGVDTMFGGSGLNIFISSGETDGNVIYGGSGQNYVYGSNGGDTVTGGSGVDVFLMGTGADNITGGGGVDYAWGGAGADTFNISDSSQEIMVIQDFNTGGVNDFVRFAGTSLHSFADVQAHETYVAGINTTIITDAAGSAVWLIGVAPGQLDASMFKFS</sequence>
<protein>
    <submittedName>
        <fullName evidence="9">Rhizobiocin</fullName>
    </submittedName>
</protein>